<dbReference type="AlphaFoldDB" id="V6LK36"/>
<feature type="region of interest" description="Disordered" evidence="1">
    <location>
        <begin position="1"/>
        <end position="27"/>
    </location>
</feature>
<dbReference type="EMBL" id="KI546101">
    <property type="protein sequence ID" value="EST44985.1"/>
    <property type="molecule type" value="Genomic_DNA"/>
</dbReference>
<evidence type="ECO:0000313" key="4">
    <source>
        <dbReference type="Proteomes" id="UP000018208"/>
    </source>
</evidence>
<reference evidence="3" key="2">
    <citation type="submission" date="2020-12" db="EMBL/GenBank/DDBJ databases">
        <title>New Spironucleus salmonicida genome in near-complete chromosomes.</title>
        <authorList>
            <person name="Xu F."/>
            <person name="Kurt Z."/>
            <person name="Jimenez-Gonzalez A."/>
            <person name="Astvaldsson A."/>
            <person name="Andersson J.O."/>
            <person name="Svard S.G."/>
        </authorList>
    </citation>
    <scope>NUCLEOTIDE SEQUENCE</scope>
    <source>
        <strain evidence="3">ATCC 50377</strain>
    </source>
</reference>
<evidence type="ECO:0000313" key="2">
    <source>
        <dbReference type="EMBL" id="EST44985.1"/>
    </source>
</evidence>
<name>V6LK36_9EUKA</name>
<feature type="compositionally biased region" description="Polar residues" evidence="1">
    <location>
        <begin position="16"/>
        <end position="27"/>
    </location>
</feature>
<keyword evidence="4" id="KW-1185">Reference proteome</keyword>
<evidence type="ECO:0000256" key="1">
    <source>
        <dbReference type="SAM" id="MobiDB-lite"/>
    </source>
</evidence>
<dbReference type="VEuPathDB" id="GiardiaDB:SS50377_25437"/>
<proteinExistence type="predicted"/>
<sequence length="439" mass="50251">MQQNNSFDEISLAKPHQQQNHNTCQSESDAQMIEHNTQDMFNQISVEHIDSLKTALKSVYPFVPSIINSEYYFVHPQVLPVNQECLGLFVMNIKTFSNKIVSDQAQIQGFSYEIELQLINKSGQVIFPKFSPLSTQTSNGFQLVGINTAQQIDNSQFKCSGQNIDNIEIKNMFRKQFAGKFQGQIYSVMVSLDIPGVWQYTFTIRGKTILTGTLFAAIGFNQSLLLKNNPITKNNQQKFFQKGHSVECIVPPVVCHMEDFHFSKNFEFIQEQNPQSYFEDDIQEKGSDNDDEFSYDQKQAKVELVKQNFLNKLFKKDEDDDQLIFQTTKQIVCKIQPGFKHGKTSQKPKILIYSNNQVKEKTLTMIGLQFLGGESIFLIGGQEFKLGSKYFQSVLKLVLTSQFCDVYINNEFIQTVQPNDISMKLLEKGSMVELVDIDI</sequence>
<reference evidence="2 3" key="1">
    <citation type="journal article" date="2014" name="PLoS Genet.">
        <title>The Genome of Spironucleus salmonicida Highlights a Fish Pathogen Adapted to Fluctuating Environments.</title>
        <authorList>
            <person name="Xu F."/>
            <person name="Jerlstrom-Hultqvist J."/>
            <person name="Einarsson E."/>
            <person name="Astvaldsson A."/>
            <person name="Svard S.G."/>
            <person name="Andersson J.O."/>
        </authorList>
    </citation>
    <scope>NUCLEOTIDE SEQUENCE</scope>
    <source>
        <strain evidence="3">ATCC 50377</strain>
    </source>
</reference>
<dbReference type="OrthoDB" id="10253630at2759"/>
<dbReference type="EMBL" id="AUWU02000005">
    <property type="protein sequence ID" value="KAH0573317.1"/>
    <property type="molecule type" value="Genomic_DNA"/>
</dbReference>
<evidence type="ECO:0000313" key="3">
    <source>
        <dbReference type="EMBL" id="KAH0573317.1"/>
    </source>
</evidence>
<protein>
    <submittedName>
        <fullName evidence="2">Uncharacterized protein</fullName>
    </submittedName>
</protein>
<organism evidence="2">
    <name type="scientific">Spironucleus salmonicida</name>
    <dbReference type="NCBI Taxonomy" id="348837"/>
    <lineage>
        <taxon>Eukaryota</taxon>
        <taxon>Metamonada</taxon>
        <taxon>Diplomonadida</taxon>
        <taxon>Hexamitidae</taxon>
        <taxon>Hexamitinae</taxon>
        <taxon>Spironucleus</taxon>
    </lineage>
</organism>
<gene>
    <name evidence="2" type="ORF">SS50377_15004</name>
    <name evidence="3" type="ORF">SS50377_25437</name>
</gene>
<accession>V6LK36</accession>
<dbReference type="Proteomes" id="UP000018208">
    <property type="component" value="Unassembled WGS sequence"/>
</dbReference>